<organism evidence="1 2">
    <name type="scientific">Eumeta variegata</name>
    <name type="common">Bagworm moth</name>
    <name type="synonym">Eumeta japonica</name>
    <dbReference type="NCBI Taxonomy" id="151549"/>
    <lineage>
        <taxon>Eukaryota</taxon>
        <taxon>Metazoa</taxon>
        <taxon>Ecdysozoa</taxon>
        <taxon>Arthropoda</taxon>
        <taxon>Hexapoda</taxon>
        <taxon>Insecta</taxon>
        <taxon>Pterygota</taxon>
        <taxon>Neoptera</taxon>
        <taxon>Endopterygota</taxon>
        <taxon>Lepidoptera</taxon>
        <taxon>Glossata</taxon>
        <taxon>Ditrysia</taxon>
        <taxon>Tineoidea</taxon>
        <taxon>Psychidae</taxon>
        <taxon>Oiketicinae</taxon>
        <taxon>Eumeta</taxon>
    </lineage>
</organism>
<proteinExistence type="predicted"/>
<keyword evidence="2" id="KW-1185">Reference proteome</keyword>
<comment type="caution">
    <text evidence="1">The sequence shown here is derived from an EMBL/GenBank/DDBJ whole genome shotgun (WGS) entry which is preliminary data.</text>
</comment>
<protein>
    <submittedName>
        <fullName evidence="1">Uncharacterized protein</fullName>
    </submittedName>
</protein>
<evidence type="ECO:0000313" key="1">
    <source>
        <dbReference type="EMBL" id="GBP30073.1"/>
    </source>
</evidence>
<reference evidence="1 2" key="1">
    <citation type="journal article" date="2019" name="Commun. Biol.">
        <title>The bagworm genome reveals a unique fibroin gene that provides high tensile strength.</title>
        <authorList>
            <person name="Kono N."/>
            <person name="Nakamura H."/>
            <person name="Ohtoshi R."/>
            <person name="Tomita M."/>
            <person name="Numata K."/>
            <person name="Arakawa K."/>
        </authorList>
    </citation>
    <scope>NUCLEOTIDE SEQUENCE [LARGE SCALE GENOMIC DNA]</scope>
</reference>
<dbReference type="EMBL" id="BGZK01000228">
    <property type="protein sequence ID" value="GBP30073.1"/>
    <property type="molecule type" value="Genomic_DNA"/>
</dbReference>
<evidence type="ECO:0000313" key="2">
    <source>
        <dbReference type="Proteomes" id="UP000299102"/>
    </source>
</evidence>
<dbReference type="AlphaFoldDB" id="A0A4C1UUA0"/>
<name>A0A4C1UUA0_EUMVA</name>
<accession>A0A4C1UUA0</accession>
<dbReference type="Proteomes" id="UP000299102">
    <property type="component" value="Unassembled WGS sequence"/>
</dbReference>
<gene>
    <name evidence="1" type="ORF">EVAR_14591_1</name>
</gene>
<sequence>MIEKSVFELFPKNCASQQKDRVEEAEVSLGEPHTTVGLGCAALAENASCTSVTGVAGDDACITTYAAREIKK</sequence>